<dbReference type="InterPro" id="IPR043519">
    <property type="entry name" value="NT_sf"/>
</dbReference>
<dbReference type="EMBL" id="RBNJ01009695">
    <property type="protein sequence ID" value="RUS26772.1"/>
    <property type="molecule type" value="Genomic_DNA"/>
</dbReference>
<evidence type="ECO:0000313" key="2">
    <source>
        <dbReference type="EMBL" id="RUS26772.1"/>
    </source>
</evidence>
<dbReference type="Gene3D" id="3.30.460.10">
    <property type="entry name" value="Beta Polymerase, domain 2"/>
    <property type="match status" value="1"/>
</dbReference>
<keyword evidence="3" id="KW-1185">Reference proteome</keyword>
<dbReference type="AlphaFoldDB" id="A0A433QAH8"/>
<proteinExistence type="predicted"/>
<feature type="domain" description="DNA polymerase beta palm" evidence="1">
    <location>
        <begin position="7"/>
        <end position="68"/>
    </location>
</feature>
<dbReference type="Pfam" id="PF14792">
    <property type="entry name" value="DNA_pol_B_palm"/>
    <property type="match status" value="1"/>
</dbReference>
<comment type="caution">
    <text evidence="2">The sequence shown here is derived from an EMBL/GenBank/DDBJ whole genome shotgun (WGS) entry which is preliminary data.</text>
</comment>
<dbReference type="SUPFAM" id="SSF81301">
    <property type="entry name" value="Nucleotidyltransferase"/>
    <property type="match status" value="1"/>
</dbReference>
<dbReference type="InterPro" id="IPR028207">
    <property type="entry name" value="DNA_pol_B_palm_palm"/>
</dbReference>
<evidence type="ECO:0000259" key="1">
    <source>
        <dbReference type="Pfam" id="PF14792"/>
    </source>
</evidence>
<accession>A0A433QAH8</accession>
<sequence length="91" mass="10413">MIIHKSRRGANISGDLDIILTHPDFTEVEEKVVKRHKATTPLLAQAVQALEKYRFLTDFVSTGNVKYMVSHQKALYEDNSNVKVIMIWTVL</sequence>
<dbReference type="Proteomes" id="UP000274822">
    <property type="component" value="Unassembled WGS sequence"/>
</dbReference>
<organism evidence="2 3">
    <name type="scientific">Jimgerdemannia flammicorona</name>
    <dbReference type="NCBI Taxonomy" id="994334"/>
    <lineage>
        <taxon>Eukaryota</taxon>
        <taxon>Fungi</taxon>
        <taxon>Fungi incertae sedis</taxon>
        <taxon>Mucoromycota</taxon>
        <taxon>Mucoromycotina</taxon>
        <taxon>Endogonomycetes</taxon>
        <taxon>Endogonales</taxon>
        <taxon>Endogonaceae</taxon>
        <taxon>Jimgerdemannia</taxon>
    </lineage>
</organism>
<gene>
    <name evidence="2" type="ORF">BC938DRAFT_484131</name>
</gene>
<protein>
    <recommendedName>
        <fullName evidence="1">DNA polymerase beta palm domain-containing protein</fullName>
    </recommendedName>
</protein>
<name>A0A433QAH8_9FUNG</name>
<evidence type="ECO:0000313" key="3">
    <source>
        <dbReference type="Proteomes" id="UP000274822"/>
    </source>
</evidence>
<reference evidence="2 3" key="1">
    <citation type="journal article" date="2018" name="New Phytol.">
        <title>Phylogenomics of Endogonaceae and evolution of mycorrhizas within Mucoromycota.</title>
        <authorList>
            <person name="Chang Y."/>
            <person name="Desiro A."/>
            <person name="Na H."/>
            <person name="Sandor L."/>
            <person name="Lipzen A."/>
            <person name="Clum A."/>
            <person name="Barry K."/>
            <person name="Grigoriev I.V."/>
            <person name="Martin F.M."/>
            <person name="Stajich J.E."/>
            <person name="Smith M.E."/>
            <person name="Bonito G."/>
            <person name="Spatafora J.W."/>
        </authorList>
    </citation>
    <scope>NUCLEOTIDE SEQUENCE [LARGE SCALE GENOMIC DNA]</scope>
    <source>
        <strain evidence="2 3">AD002</strain>
    </source>
</reference>